<comment type="caution">
    <text evidence="1">The sequence shown here is derived from an EMBL/GenBank/DDBJ whole genome shotgun (WGS) entry which is preliminary data.</text>
</comment>
<dbReference type="AlphaFoldDB" id="A0A392P261"/>
<keyword evidence="2" id="KW-1185">Reference proteome</keyword>
<name>A0A392P261_9FABA</name>
<accession>A0A392P261</accession>
<proteinExistence type="predicted"/>
<evidence type="ECO:0000313" key="1">
    <source>
        <dbReference type="EMBL" id="MCI05842.1"/>
    </source>
</evidence>
<reference evidence="1 2" key="1">
    <citation type="journal article" date="2018" name="Front. Plant Sci.">
        <title>Red Clover (Trifolium pratense) and Zigzag Clover (T. medium) - A Picture of Genomic Similarities and Differences.</title>
        <authorList>
            <person name="Dluhosova J."/>
            <person name="Istvanek J."/>
            <person name="Nedelnik J."/>
            <person name="Repkova J."/>
        </authorList>
    </citation>
    <scope>NUCLEOTIDE SEQUENCE [LARGE SCALE GENOMIC DNA]</scope>
    <source>
        <strain evidence="2">cv. 10/8</strain>
        <tissue evidence="1">Leaf</tissue>
    </source>
</reference>
<feature type="non-terminal residue" evidence="1">
    <location>
        <position position="1"/>
    </location>
</feature>
<sequence>AAKGASVGDNFIVSDCDDPTININLGDYSTGIGAHGLCFRSFNEFNKARTGNLC</sequence>
<dbReference type="Proteomes" id="UP000265520">
    <property type="component" value="Unassembled WGS sequence"/>
</dbReference>
<organism evidence="1 2">
    <name type="scientific">Trifolium medium</name>
    <dbReference type="NCBI Taxonomy" id="97028"/>
    <lineage>
        <taxon>Eukaryota</taxon>
        <taxon>Viridiplantae</taxon>
        <taxon>Streptophyta</taxon>
        <taxon>Embryophyta</taxon>
        <taxon>Tracheophyta</taxon>
        <taxon>Spermatophyta</taxon>
        <taxon>Magnoliopsida</taxon>
        <taxon>eudicotyledons</taxon>
        <taxon>Gunneridae</taxon>
        <taxon>Pentapetalae</taxon>
        <taxon>rosids</taxon>
        <taxon>fabids</taxon>
        <taxon>Fabales</taxon>
        <taxon>Fabaceae</taxon>
        <taxon>Papilionoideae</taxon>
        <taxon>50 kb inversion clade</taxon>
        <taxon>NPAAA clade</taxon>
        <taxon>Hologalegina</taxon>
        <taxon>IRL clade</taxon>
        <taxon>Trifolieae</taxon>
        <taxon>Trifolium</taxon>
    </lineage>
</organism>
<protein>
    <submittedName>
        <fullName evidence="1">Uncharacterized protein</fullName>
    </submittedName>
</protein>
<evidence type="ECO:0000313" key="2">
    <source>
        <dbReference type="Proteomes" id="UP000265520"/>
    </source>
</evidence>
<dbReference type="EMBL" id="LXQA010059926">
    <property type="protein sequence ID" value="MCI05842.1"/>
    <property type="molecule type" value="Genomic_DNA"/>
</dbReference>